<organism evidence="1 2">
    <name type="scientific">Bacillus thuringiensis serovar kumamotoensis</name>
    <dbReference type="NCBI Taxonomy" id="132267"/>
    <lineage>
        <taxon>Bacteria</taxon>
        <taxon>Bacillati</taxon>
        <taxon>Bacillota</taxon>
        <taxon>Bacilli</taxon>
        <taxon>Bacillales</taxon>
        <taxon>Bacillaceae</taxon>
        <taxon>Bacillus</taxon>
        <taxon>Bacillus cereus group</taxon>
    </lineage>
</organism>
<evidence type="ECO:0000313" key="2">
    <source>
        <dbReference type="Proteomes" id="UP000195087"/>
    </source>
</evidence>
<gene>
    <name evidence="1" type="ORF">BK769_01400</name>
</gene>
<reference evidence="1 2" key="1">
    <citation type="submission" date="2016-10" db="EMBL/GenBank/DDBJ databases">
        <title>Comparative genomics of Bacillus thuringiensis reveals a path to pathogens against multiple invertebrate hosts.</title>
        <authorList>
            <person name="Zheng J."/>
            <person name="Gao Q."/>
            <person name="Liu H."/>
            <person name="Peng D."/>
            <person name="Ruan L."/>
            <person name="Sun M."/>
        </authorList>
    </citation>
    <scope>NUCLEOTIDE SEQUENCE [LARGE SCALE GENOMIC DNA]</scope>
    <source>
        <strain evidence="1">BGSC 4W1</strain>
    </source>
</reference>
<sequence length="107" mass="12461">MVMKKAELIEKKLKEGLLSINEARSLQGLDPIELDSCKQFFKKLEGGEKEVKGYKETIRHLPELSRVIEALEKLNKEYTITKRTEIYGKDEKHPCINSVWDVEEKVQ</sequence>
<evidence type="ECO:0000313" key="1">
    <source>
        <dbReference type="EMBL" id="OTZ79068.1"/>
    </source>
</evidence>
<dbReference type="RefSeq" id="WP_086391282.1">
    <property type="nucleotide sequence ID" value="NZ_NFEH01000023.1"/>
</dbReference>
<dbReference type="EMBL" id="NFEH01000023">
    <property type="protein sequence ID" value="OTZ79068.1"/>
    <property type="molecule type" value="Genomic_DNA"/>
</dbReference>
<proteinExistence type="predicted"/>
<dbReference type="AlphaFoldDB" id="A0A9X6JV31"/>
<dbReference type="Proteomes" id="UP000195087">
    <property type="component" value="Unassembled WGS sequence"/>
</dbReference>
<comment type="caution">
    <text evidence="1">The sequence shown here is derived from an EMBL/GenBank/DDBJ whole genome shotgun (WGS) entry which is preliminary data.</text>
</comment>
<name>A0A9X6JV31_BACUK</name>
<accession>A0A9X6JV31</accession>
<protein>
    <submittedName>
        <fullName evidence="1">Uncharacterized protein</fullName>
    </submittedName>
</protein>